<reference evidence="2" key="1">
    <citation type="journal article" date="2020" name="mSystems">
        <title>Genome- and Community-Level Interaction Insights into Carbon Utilization and Element Cycling Functions of Hydrothermarchaeota in Hydrothermal Sediment.</title>
        <authorList>
            <person name="Zhou Z."/>
            <person name="Liu Y."/>
            <person name="Xu W."/>
            <person name="Pan J."/>
            <person name="Luo Z.H."/>
            <person name="Li M."/>
        </authorList>
    </citation>
    <scope>NUCLEOTIDE SEQUENCE [LARGE SCALE GENOMIC DNA]</scope>
    <source>
        <strain evidence="2">HyVt-76</strain>
    </source>
</reference>
<dbReference type="Gene3D" id="3.90.245.10">
    <property type="entry name" value="Ribonucleoside hydrolase-like"/>
    <property type="match status" value="1"/>
</dbReference>
<evidence type="ECO:0000313" key="2">
    <source>
        <dbReference type="EMBL" id="HHE55389.1"/>
    </source>
</evidence>
<dbReference type="GO" id="GO:0016799">
    <property type="term" value="F:hydrolase activity, hydrolyzing N-glycosyl compounds"/>
    <property type="evidence" value="ECO:0007669"/>
    <property type="project" value="InterPro"/>
</dbReference>
<gene>
    <name evidence="2" type="ORF">ENL21_06370</name>
</gene>
<evidence type="ECO:0000259" key="1">
    <source>
        <dbReference type="Pfam" id="PF01156"/>
    </source>
</evidence>
<dbReference type="SUPFAM" id="SSF53590">
    <property type="entry name" value="Nucleoside hydrolase"/>
    <property type="match status" value="1"/>
</dbReference>
<dbReference type="Pfam" id="PF01156">
    <property type="entry name" value="IU_nuc_hydro"/>
    <property type="match status" value="1"/>
</dbReference>
<dbReference type="AlphaFoldDB" id="A0A7V5H3V6"/>
<accession>A0A7V5H3V6</accession>
<dbReference type="EMBL" id="DRTD01000466">
    <property type="protein sequence ID" value="HHE55389.1"/>
    <property type="molecule type" value="Genomic_DNA"/>
</dbReference>
<organism evidence="2">
    <name type="scientific">Caldithrix abyssi</name>
    <dbReference type="NCBI Taxonomy" id="187145"/>
    <lineage>
        <taxon>Bacteria</taxon>
        <taxon>Pseudomonadati</taxon>
        <taxon>Calditrichota</taxon>
        <taxon>Calditrichia</taxon>
        <taxon>Calditrichales</taxon>
        <taxon>Calditrichaceae</taxon>
        <taxon>Caldithrix</taxon>
    </lineage>
</organism>
<dbReference type="InterPro" id="IPR036452">
    <property type="entry name" value="Ribo_hydro-like"/>
</dbReference>
<name>A0A7V5H3V6_CALAY</name>
<dbReference type="PANTHER" id="PTHR43264">
    <property type="match status" value="1"/>
</dbReference>
<dbReference type="PANTHER" id="PTHR43264:SF1">
    <property type="entry name" value="INOSINE_URIDINE-PREFERRING NUCLEOSIDE HYDROLASE DOMAIN-CONTAINING PROTEIN"/>
    <property type="match status" value="1"/>
</dbReference>
<proteinExistence type="predicted"/>
<sequence length="317" mass="35358">MMKMIEGKLKKMNNGIVLLLVFMAVIFVNGQNQLPKKIIYETNMCLDVDDVGGLAMLHTLQNRGEAELLAVCYNEVHPDGAAAIDAINTWYGRGDIPVGVYRGPFPDPDTSAYLHVLTKFPHDLSSVDALNALDVYRKVLTKQPDKSVTIISVGFLNNLDILLKNEPELVAKKIKELVIMGSHINDSHNLGFHNTANAALNVLKNWPSPITFHHIGGNIMTGQSLQDTPVQNPVREAYFRYFGGKFENRTSFDPITVLYGVRGTDGYFKRNSEGFGSLPNGFKWELKIRNDGVLEPLLTPDEYAKIIDELMAELPQK</sequence>
<dbReference type="Proteomes" id="UP000886111">
    <property type="component" value="Unassembled WGS sequence"/>
</dbReference>
<protein>
    <recommendedName>
        <fullName evidence="1">Inosine/uridine-preferring nucleoside hydrolase domain-containing protein</fullName>
    </recommendedName>
</protein>
<dbReference type="InterPro" id="IPR001910">
    <property type="entry name" value="Inosine/uridine_hydrolase_dom"/>
</dbReference>
<feature type="domain" description="Inosine/uridine-preferring nucleoside hydrolase" evidence="1">
    <location>
        <begin position="48"/>
        <end position="200"/>
    </location>
</feature>
<comment type="caution">
    <text evidence="2">The sequence shown here is derived from an EMBL/GenBank/DDBJ whole genome shotgun (WGS) entry which is preliminary data.</text>
</comment>